<dbReference type="AlphaFoldDB" id="A0A2K5YCK5"/>
<organism evidence="4 5">
    <name type="scientific">Mandrillus leucophaeus</name>
    <name type="common">Drill</name>
    <name type="synonym">Papio leucophaeus</name>
    <dbReference type="NCBI Taxonomy" id="9568"/>
    <lineage>
        <taxon>Eukaryota</taxon>
        <taxon>Metazoa</taxon>
        <taxon>Chordata</taxon>
        <taxon>Craniata</taxon>
        <taxon>Vertebrata</taxon>
        <taxon>Euteleostomi</taxon>
        <taxon>Mammalia</taxon>
        <taxon>Eutheria</taxon>
        <taxon>Euarchontoglires</taxon>
        <taxon>Primates</taxon>
        <taxon>Haplorrhini</taxon>
        <taxon>Catarrhini</taxon>
        <taxon>Cercopithecidae</taxon>
        <taxon>Cercopithecinae</taxon>
        <taxon>Mandrillus</taxon>
    </lineage>
</organism>
<keyword evidence="2" id="KW-0175">Coiled coil</keyword>
<feature type="repeat" description="ANK" evidence="1">
    <location>
        <begin position="174"/>
        <end position="206"/>
    </location>
</feature>
<gene>
    <name evidence="4" type="primary">POTEA</name>
</gene>
<dbReference type="SMART" id="SM00248">
    <property type="entry name" value="ANK"/>
    <property type="match status" value="5"/>
</dbReference>
<dbReference type="OMA" id="LAHQKGE"/>
<protein>
    <submittedName>
        <fullName evidence="4">POTE ankyrin domain family member A/pseudo</fullName>
    </submittedName>
</protein>
<dbReference type="Ensembl" id="ENSMLET00000036731.1">
    <property type="protein sequence ID" value="ENSMLEP00000013291.1"/>
    <property type="gene ID" value="ENSMLEG00000030828.1"/>
</dbReference>
<name>A0A2K5YCK5_MANLE</name>
<evidence type="ECO:0000256" key="1">
    <source>
        <dbReference type="PROSITE-ProRule" id="PRU00023"/>
    </source>
</evidence>
<dbReference type="GeneTree" id="ENSGT00940000164614"/>
<feature type="compositionally biased region" description="Polar residues" evidence="3">
    <location>
        <begin position="325"/>
        <end position="336"/>
    </location>
</feature>
<feature type="compositionally biased region" description="Basic and acidic residues" evidence="3">
    <location>
        <begin position="369"/>
        <end position="386"/>
    </location>
</feature>
<reference evidence="4" key="2">
    <citation type="submission" date="2025-09" db="UniProtKB">
        <authorList>
            <consortium name="Ensembl"/>
        </authorList>
    </citation>
    <scope>IDENTIFICATION</scope>
</reference>
<dbReference type="STRING" id="9568.ENSMLEP00000013291"/>
<feature type="compositionally biased region" description="Low complexity" evidence="3">
    <location>
        <begin position="338"/>
        <end position="348"/>
    </location>
</feature>
<evidence type="ECO:0000256" key="3">
    <source>
        <dbReference type="SAM" id="MobiDB-lite"/>
    </source>
</evidence>
<dbReference type="PANTHER" id="PTHR24147:SF68">
    <property type="entry name" value="POTE ANKYRIN DOMAIN FAMILY MEMBER A"/>
    <property type="match status" value="1"/>
</dbReference>
<proteinExistence type="predicted"/>
<evidence type="ECO:0000256" key="2">
    <source>
        <dbReference type="SAM" id="Coils"/>
    </source>
</evidence>
<dbReference type="PROSITE" id="PS50088">
    <property type="entry name" value="ANK_REPEAT"/>
    <property type="match status" value="3"/>
</dbReference>
<feature type="coiled-coil region" evidence="2">
    <location>
        <begin position="449"/>
        <end position="504"/>
    </location>
</feature>
<accession>A0A2K5YCK5</accession>
<feature type="repeat" description="ANK" evidence="1">
    <location>
        <begin position="207"/>
        <end position="239"/>
    </location>
</feature>
<dbReference type="PANTHER" id="PTHR24147">
    <property type="entry name" value="ANKYRIN REPEAT DOMAIN 36-RELATED"/>
    <property type="match status" value="1"/>
</dbReference>
<dbReference type="InterPro" id="IPR036770">
    <property type="entry name" value="Ankyrin_rpt-contain_sf"/>
</dbReference>
<dbReference type="Gene3D" id="1.25.40.20">
    <property type="entry name" value="Ankyrin repeat-containing domain"/>
    <property type="match status" value="1"/>
</dbReference>
<feature type="region of interest" description="Disordered" evidence="3">
    <location>
        <begin position="268"/>
        <end position="387"/>
    </location>
</feature>
<evidence type="ECO:0000313" key="5">
    <source>
        <dbReference type="Proteomes" id="UP000233140"/>
    </source>
</evidence>
<feature type="compositionally biased region" description="Basic and acidic residues" evidence="3">
    <location>
        <begin position="280"/>
        <end position="315"/>
    </location>
</feature>
<keyword evidence="1" id="KW-0040">ANK repeat</keyword>
<reference evidence="4" key="1">
    <citation type="submission" date="2025-08" db="UniProtKB">
        <authorList>
            <consortium name="Ensembl"/>
        </authorList>
    </citation>
    <scope>IDENTIFICATION</scope>
</reference>
<dbReference type="InterPro" id="IPR050657">
    <property type="entry name" value="Ankyrin_repeat_domain"/>
</dbReference>
<feature type="repeat" description="ANK" evidence="1">
    <location>
        <begin position="141"/>
        <end position="173"/>
    </location>
</feature>
<evidence type="ECO:0000313" key="4">
    <source>
        <dbReference type="Ensembl" id="ENSMLEP00000013291.1"/>
    </source>
</evidence>
<dbReference type="PROSITE" id="PS50297">
    <property type="entry name" value="ANK_REP_REGION"/>
    <property type="match status" value="2"/>
</dbReference>
<sequence length="526" mass="59697">MGAEVSSKPAASTMKKPFGLSGKMGKWCCHCFPSCRGSGKNHVDSRGDHDDIAYLGKLHRAAWWGKVPRADQSKDKRGPYLGKRTALHLACGNSEVGKLLLDRKCQLRVFDSKKRTALTQAVRCAILLLQHDIDPNLPDLYGNTALHYAVYSEDRLMAKTLLLYNADIESKNKGGLTPLLLGVHGQKQQMVEFLIKKKANLNALDRFGRTALILAVRCGSASMVSLLLQQNIDVFSQDVSRWTAEDYAISSHHNIICQLLSDYKEKQMPKKCSENSNPEQDLKLTSEEEPQRLKGGENRQHEKMSQEPDVNKDCDREAEEEMQRHGSNNVGISVNLTDGAAAGNGDDGLIPQRKSRKPENQQFPSTENEEYHRPEKKFNEKNKVKSEIQSVDDLDDITWPSEIASEDYDLLYPNYETFMSLAEQLKMDFNGSTSLSKIQDAVLSDEYLLELKNNHREQLTVEIEKMENMIHVLQKKLSEAKETQLQLEHEKDEWEQELSALRYDILVLKNILTIYAKDTCENYCDC</sequence>
<dbReference type="InterPro" id="IPR002110">
    <property type="entry name" value="Ankyrin_rpt"/>
</dbReference>
<dbReference type="SUPFAM" id="SSF48403">
    <property type="entry name" value="Ankyrin repeat"/>
    <property type="match status" value="1"/>
</dbReference>
<keyword evidence="5" id="KW-1185">Reference proteome</keyword>
<dbReference type="Pfam" id="PF12796">
    <property type="entry name" value="Ank_2"/>
    <property type="match status" value="2"/>
</dbReference>
<dbReference type="Proteomes" id="UP000233140">
    <property type="component" value="Unassembled WGS sequence"/>
</dbReference>